<dbReference type="Pfam" id="PF22600">
    <property type="entry name" value="MTPAP-like_central"/>
    <property type="match status" value="1"/>
</dbReference>
<organism evidence="2 3">
    <name type="scientific">Candidatus Thiomargarita nelsonii</name>
    <dbReference type="NCBI Taxonomy" id="1003181"/>
    <lineage>
        <taxon>Bacteria</taxon>
        <taxon>Pseudomonadati</taxon>
        <taxon>Pseudomonadota</taxon>
        <taxon>Gammaproteobacteria</taxon>
        <taxon>Thiotrichales</taxon>
        <taxon>Thiotrichaceae</taxon>
        <taxon>Thiomargarita</taxon>
    </lineage>
</organism>
<evidence type="ECO:0000259" key="1">
    <source>
        <dbReference type="Pfam" id="PF22600"/>
    </source>
</evidence>
<evidence type="ECO:0000313" key="3">
    <source>
        <dbReference type="Proteomes" id="UP000030428"/>
    </source>
</evidence>
<sequence>MRRITMINQLNLRSKHREQLEVLLQQYLPGIEVWVYGSRINDRSHEGSDLDLVLRSPDLTAIDNRKLYAFKEALQESTIPFLVEARDWAILPESFHREIERHHIVLIA</sequence>
<dbReference type="SUPFAM" id="SSF81301">
    <property type="entry name" value="Nucleotidyltransferase"/>
    <property type="match status" value="1"/>
</dbReference>
<keyword evidence="3" id="KW-1185">Reference proteome</keyword>
<dbReference type="InterPro" id="IPR054708">
    <property type="entry name" value="MTPAP-like_central"/>
</dbReference>
<feature type="domain" description="Poly(A) RNA polymerase mitochondrial-like central palm" evidence="1">
    <location>
        <begin position="9"/>
        <end position="70"/>
    </location>
</feature>
<reference evidence="2 3" key="1">
    <citation type="journal article" date="2016" name="Front. Microbiol.">
        <title>Single-Cell (Meta-)Genomics of a Dimorphic Candidatus Thiomargarita nelsonii Reveals Genomic Plasticity.</title>
        <authorList>
            <person name="Flood B.E."/>
            <person name="Fliss P."/>
            <person name="Jones D.S."/>
            <person name="Dick G.J."/>
            <person name="Jain S."/>
            <person name="Kaster A.K."/>
            <person name="Winkel M."/>
            <person name="Mussmann M."/>
            <person name="Bailey J."/>
        </authorList>
    </citation>
    <scope>NUCLEOTIDE SEQUENCE [LARGE SCALE GENOMIC DNA]</scope>
    <source>
        <strain evidence="2">Hydrate Ridge</strain>
    </source>
</reference>
<dbReference type="InterPro" id="IPR043519">
    <property type="entry name" value="NT_sf"/>
</dbReference>
<dbReference type="EMBL" id="JSZA02000094">
    <property type="protein sequence ID" value="KHD11759.1"/>
    <property type="molecule type" value="Genomic_DNA"/>
</dbReference>
<dbReference type="Gene3D" id="3.30.460.10">
    <property type="entry name" value="Beta Polymerase, domain 2"/>
    <property type="match status" value="1"/>
</dbReference>
<gene>
    <name evidence="2" type="ORF">PN36_21170</name>
</gene>
<protein>
    <recommendedName>
        <fullName evidence="1">Poly(A) RNA polymerase mitochondrial-like central palm domain-containing protein</fullName>
    </recommendedName>
</protein>
<evidence type="ECO:0000313" key="2">
    <source>
        <dbReference type="EMBL" id="KHD11759.1"/>
    </source>
</evidence>
<comment type="caution">
    <text evidence="2">The sequence shown here is derived from an EMBL/GenBank/DDBJ whole genome shotgun (WGS) entry which is preliminary data.</text>
</comment>
<accession>A0A0A6PCJ6</accession>
<proteinExistence type="predicted"/>
<name>A0A0A6PCJ6_9GAMM</name>
<dbReference type="Proteomes" id="UP000030428">
    <property type="component" value="Unassembled WGS sequence"/>
</dbReference>
<dbReference type="AlphaFoldDB" id="A0A0A6PCJ6"/>